<keyword evidence="1" id="KW-0812">Transmembrane</keyword>
<protein>
    <submittedName>
        <fullName evidence="2">(rape) hypothetical protein</fullName>
    </submittedName>
</protein>
<name>A0A816LYP1_BRANA</name>
<dbReference type="Proteomes" id="UP001295469">
    <property type="component" value="Chromosome C07"/>
</dbReference>
<feature type="non-terminal residue" evidence="2">
    <location>
        <position position="148"/>
    </location>
</feature>
<feature type="non-terminal residue" evidence="2">
    <location>
        <position position="1"/>
    </location>
</feature>
<evidence type="ECO:0000313" key="2">
    <source>
        <dbReference type="EMBL" id="CAF1948848.1"/>
    </source>
</evidence>
<feature type="transmembrane region" description="Helical" evidence="1">
    <location>
        <begin position="43"/>
        <end position="62"/>
    </location>
</feature>
<dbReference type="AlphaFoldDB" id="A0A816LYP1"/>
<feature type="transmembrane region" description="Helical" evidence="1">
    <location>
        <begin position="18"/>
        <end position="37"/>
    </location>
</feature>
<sequence>TKISAESELLLEILGPRIVGGLFLSMLGVLPDAILYIKTELFFSRWVLTLICLLVFVSVSGLSGNVATARSQVSVGMDLLAGSTVMLPTCDIRDTFDALMPCTKTSLFRIGQTSDHLTINLRDKRFDVTRQSSRRRNFHVDPEVYSDP</sequence>
<keyword evidence="1" id="KW-1133">Transmembrane helix</keyword>
<proteinExistence type="predicted"/>
<evidence type="ECO:0000256" key="1">
    <source>
        <dbReference type="SAM" id="Phobius"/>
    </source>
</evidence>
<accession>A0A816LYP1</accession>
<keyword evidence="1" id="KW-0472">Membrane</keyword>
<organism evidence="2">
    <name type="scientific">Brassica napus</name>
    <name type="common">Rape</name>
    <dbReference type="NCBI Taxonomy" id="3708"/>
    <lineage>
        <taxon>Eukaryota</taxon>
        <taxon>Viridiplantae</taxon>
        <taxon>Streptophyta</taxon>
        <taxon>Embryophyta</taxon>
        <taxon>Tracheophyta</taxon>
        <taxon>Spermatophyta</taxon>
        <taxon>Magnoliopsida</taxon>
        <taxon>eudicotyledons</taxon>
        <taxon>Gunneridae</taxon>
        <taxon>Pentapetalae</taxon>
        <taxon>rosids</taxon>
        <taxon>malvids</taxon>
        <taxon>Brassicales</taxon>
        <taxon>Brassicaceae</taxon>
        <taxon>Brassiceae</taxon>
        <taxon>Brassica</taxon>
    </lineage>
</organism>
<reference evidence="2" key="1">
    <citation type="submission" date="2021-01" db="EMBL/GenBank/DDBJ databases">
        <authorList>
            <consortium name="Genoscope - CEA"/>
            <person name="William W."/>
        </authorList>
    </citation>
    <scope>NUCLEOTIDE SEQUENCE</scope>
</reference>
<gene>
    <name evidence="2" type="ORF">DARMORV10_C07P03680.1</name>
</gene>
<dbReference type="EMBL" id="HG994371">
    <property type="protein sequence ID" value="CAF1948848.1"/>
    <property type="molecule type" value="Genomic_DNA"/>
</dbReference>